<dbReference type="Proteomes" id="UP001612915">
    <property type="component" value="Unassembled WGS sequence"/>
</dbReference>
<evidence type="ECO:0000313" key="4">
    <source>
        <dbReference type="Proteomes" id="UP001612915"/>
    </source>
</evidence>
<keyword evidence="2" id="KW-1133">Transmembrane helix</keyword>
<feature type="transmembrane region" description="Helical" evidence="2">
    <location>
        <begin position="59"/>
        <end position="77"/>
    </location>
</feature>
<reference evidence="3 4" key="1">
    <citation type="submission" date="2024-10" db="EMBL/GenBank/DDBJ databases">
        <title>The Natural Products Discovery Center: Release of the First 8490 Sequenced Strains for Exploring Actinobacteria Biosynthetic Diversity.</title>
        <authorList>
            <person name="Kalkreuter E."/>
            <person name="Kautsar S.A."/>
            <person name="Yang D."/>
            <person name="Bader C.D."/>
            <person name="Teijaro C.N."/>
            <person name="Fluegel L."/>
            <person name="Davis C.M."/>
            <person name="Simpson J.R."/>
            <person name="Lauterbach L."/>
            <person name="Steele A.D."/>
            <person name="Gui C."/>
            <person name="Meng S."/>
            <person name="Li G."/>
            <person name="Viehrig K."/>
            <person name="Ye F."/>
            <person name="Su P."/>
            <person name="Kiefer A.F."/>
            <person name="Nichols A."/>
            <person name="Cepeda A.J."/>
            <person name="Yan W."/>
            <person name="Fan B."/>
            <person name="Jiang Y."/>
            <person name="Adhikari A."/>
            <person name="Zheng C.-J."/>
            <person name="Schuster L."/>
            <person name="Cowan T.M."/>
            <person name="Smanski M.J."/>
            <person name="Chevrette M.G."/>
            <person name="De Carvalho L.P.S."/>
            <person name="Shen B."/>
        </authorList>
    </citation>
    <scope>NUCLEOTIDE SEQUENCE [LARGE SCALE GENOMIC DNA]</scope>
    <source>
        <strain evidence="3 4">NPDC049639</strain>
    </source>
</reference>
<feature type="region of interest" description="Disordered" evidence="1">
    <location>
        <begin position="1"/>
        <end position="24"/>
    </location>
</feature>
<keyword evidence="2" id="KW-0472">Membrane</keyword>
<evidence type="ECO:0000256" key="1">
    <source>
        <dbReference type="SAM" id="MobiDB-lite"/>
    </source>
</evidence>
<keyword evidence="4" id="KW-1185">Reference proteome</keyword>
<name>A0ABW8ASM9_9ACTN</name>
<evidence type="ECO:0000256" key="2">
    <source>
        <dbReference type="SAM" id="Phobius"/>
    </source>
</evidence>
<sequence length="284" mass="28100">MDQLQAPADLDTAAPGVPAPDGALEGVASSPLPISSMARVDLLPLEIVATRRFGRTRRMVIGTLAGILVLAAAGTLWSRSAVSDAQSDLDTANAQKQAAISAQNKYADVPKLEAQLSAAYDARSAALSQDVLWYRYVNDMQGSLPSGVTLTLVNATLSQGTDSAGSSGSSGSADSGSESSSSSSSSSSGSDGSSGSSSTTTTSAGVLGTSGIGSLQVGGLATSYSAVADFLNAMATVTGVSDVTLVSATAAGTGDAATAGSVSFTTTAVINAEALSHRFDKEAS</sequence>
<proteinExistence type="predicted"/>
<organism evidence="3 4">
    <name type="scientific">Spongisporangium articulatum</name>
    <dbReference type="NCBI Taxonomy" id="3362603"/>
    <lineage>
        <taxon>Bacteria</taxon>
        <taxon>Bacillati</taxon>
        <taxon>Actinomycetota</taxon>
        <taxon>Actinomycetes</taxon>
        <taxon>Kineosporiales</taxon>
        <taxon>Kineosporiaceae</taxon>
        <taxon>Spongisporangium</taxon>
    </lineage>
</organism>
<gene>
    <name evidence="3" type="ORF">ACIB24_17650</name>
</gene>
<comment type="caution">
    <text evidence="3">The sequence shown here is derived from an EMBL/GenBank/DDBJ whole genome shotgun (WGS) entry which is preliminary data.</text>
</comment>
<accession>A0ABW8ASM9</accession>
<protein>
    <submittedName>
        <fullName evidence="3">PilN domain-containing protein</fullName>
    </submittedName>
</protein>
<dbReference type="RefSeq" id="WP_398283058.1">
    <property type="nucleotide sequence ID" value="NZ_JBITLV010000006.1"/>
</dbReference>
<dbReference type="EMBL" id="JBITLV010000006">
    <property type="protein sequence ID" value="MFI7588892.1"/>
    <property type="molecule type" value="Genomic_DNA"/>
</dbReference>
<feature type="region of interest" description="Disordered" evidence="1">
    <location>
        <begin position="160"/>
        <end position="202"/>
    </location>
</feature>
<evidence type="ECO:0000313" key="3">
    <source>
        <dbReference type="EMBL" id="MFI7588892.1"/>
    </source>
</evidence>
<keyword evidence="2" id="KW-0812">Transmembrane</keyword>